<keyword evidence="4" id="KW-1185">Reference proteome</keyword>
<dbReference type="Proteomes" id="UP000600139">
    <property type="component" value="Unassembled WGS sequence"/>
</dbReference>
<gene>
    <name evidence="3" type="ORF">JIN84_04630</name>
</gene>
<sequence>MRRLIALIFSLLALSAGAETKPPKGVDATLVSETGGISAGKKFTVALKLRHHEKFHTYWENPGVAGVPTKIVWQLPEGFSAGPIQWPYPEKTMMAVHPVHGYERDVMLLVDITPPAEIPSAKVTLQATATWMACADGCYPGKTSLSLELPVSSESGVDETFSKARQEIPRALEDWDAKLLSAVDAEEIRFRLTPADPGSTLPGDLYFFSSDGQVSSDQPQHVEQKDGSYEITVRRSEFGPKGKATLPGVLLSKSPLGKDGPRFATIEAR</sequence>
<name>A0A934R2H3_9BACT</name>
<evidence type="ECO:0000313" key="4">
    <source>
        <dbReference type="Proteomes" id="UP000600139"/>
    </source>
</evidence>
<comment type="caution">
    <text evidence="3">The sequence shown here is derived from an EMBL/GenBank/DDBJ whole genome shotgun (WGS) entry which is preliminary data.</text>
</comment>
<dbReference type="InterPro" id="IPR028250">
    <property type="entry name" value="DsbDN"/>
</dbReference>
<accession>A0A934R2H3</accession>
<evidence type="ECO:0000256" key="1">
    <source>
        <dbReference type="SAM" id="SignalP"/>
    </source>
</evidence>
<proteinExistence type="predicted"/>
<evidence type="ECO:0000259" key="2">
    <source>
        <dbReference type="Pfam" id="PF11412"/>
    </source>
</evidence>
<protein>
    <recommendedName>
        <fullName evidence="2">Thiol:disulfide interchange protein DsbD N-terminal domain-containing protein</fullName>
    </recommendedName>
</protein>
<organism evidence="3 4">
    <name type="scientific">Luteolibacter yonseiensis</name>
    <dbReference type="NCBI Taxonomy" id="1144680"/>
    <lineage>
        <taxon>Bacteria</taxon>
        <taxon>Pseudomonadati</taxon>
        <taxon>Verrucomicrobiota</taxon>
        <taxon>Verrucomicrobiia</taxon>
        <taxon>Verrucomicrobiales</taxon>
        <taxon>Verrucomicrobiaceae</taxon>
        <taxon>Luteolibacter</taxon>
    </lineage>
</organism>
<feature type="chain" id="PRO_5037486025" description="Thiol:disulfide interchange protein DsbD N-terminal domain-containing protein" evidence="1">
    <location>
        <begin position="19"/>
        <end position="269"/>
    </location>
</feature>
<reference evidence="3" key="1">
    <citation type="submission" date="2021-01" db="EMBL/GenBank/DDBJ databases">
        <title>Modified the classification status of verrucomicrobia.</title>
        <authorList>
            <person name="Feng X."/>
        </authorList>
    </citation>
    <scope>NUCLEOTIDE SEQUENCE</scope>
    <source>
        <strain evidence="3">JCM 18052</strain>
    </source>
</reference>
<evidence type="ECO:0000313" key="3">
    <source>
        <dbReference type="EMBL" id="MBK1814888.1"/>
    </source>
</evidence>
<dbReference type="Pfam" id="PF11412">
    <property type="entry name" value="DsbD_N"/>
    <property type="match status" value="1"/>
</dbReference>
<dbReference type="EMBL" id="JAENIK010000004">
    <property type="protein sequence ID" value="MBK1814888.1"/>
    <property type="molecule type" value="Genomic_DNA"/>
</dbReference>
<dbReference type="RefSeq" id="WP_200349836.1">
    <property type="nucleotide sequence ID" value="NZ_BAABHZ010000010.1"/>
</dbReference>
<feature type="domain" description="Thiol:disulfide interchange protein DsbD N-terminal" evidence="2">
    <location>
        <begin position="39"/>
        <end position="147"/>
    </location>
</feature>
<feature type="signal peptide" evidence="1">
    <location>
        <begin position="1"/>
        <end position="18"/>
    </location>
</feature>
<keyword evidence="1" id="KW-0732">Signal</keyword>
<dbReference type="AlphaFoldDB" id="A0A934R2H3"/>